<comment type="caution">
    <text evidence="2">The sequence shown here is derived from an EMBL/GenBank/DDBJ whole genome shotgun (WGS) entry which is preliminary data.</text>
</comment>
<reference evidence="2" key="1">
    <citation type="journal article" date="2021" name="Nat. Commun.">
        <title>Genetic determinants of endophytism in the Arabidopsis root mycobiome.</title>
        <authorList>
            <person name="Mesny F."/>
            <person name="Miyauchi S."/>
            <person name="Thiergart T."/>
            <person name="Pickel B."/>
            <person name="Atanasova L."/>
            <person name="Karlsson M."/>
            <person name="Huettel B."/>
            <person name="Barry K.W."/>
            <person name="Haridas S."/>
            <person name="Chen C."/>
            <person name="Bauer D."/>
            <person name="Andreopoulos W."/>
            <person name="Pangilinan J."/>
            <person name="LaButti K."/>
            <person name="Riley R."/>
            <person name="Lipzen A."/>
            <person name="Clum A."/>
            <person name="Drula E."/>
            <person name="Henrissat B."/>
            <person name="Kohler A."/>
            <person name="Grigoriev I.V."/>
            <person name="Martin F.M."/>
            <person name="Hacquard S."/>
        </authorList>
    </citation>
    <scope>NUCLEOTIDE SEQUENCE</scope>
    <source>
        <strain evidence="2">MPI-SDFR-AT-0117</strain>
    </source>
</reference>
<dbReference type="EMBL" id="JAGSXJ010000001">
    <property type="protein sequence ID" value="KAH6697143.1"/>
    <property type="molecule type" value="Genomic_DNA"/>
</dbReference>
<organism evidence="2 3">
    <name type="scientific">Plectosphaerella plurivora</name>
    <dbReference type="NCBI Taxonomy" id="936078"/>
    <lineage>
        <taxon>Eukaryota</taxon>
        <taxon>Fungi</taxon>
        <taxon>Dikarya</taxon>
        <taxon>Ascomycota</taxon>
        <taxon>Pezizomycotina</taxon>
        <taxon>Sordariomycetes</taxon>
        <taxon>Hypocreomycetidae</taxon>
        <taxon>Glomerellales</taxon>
        <taxon>Plectosphaerellaceae</taxon>
        <taxon>Plectosphaerella</taxon>
    </lineage>
</organism>
<name>A0A9P9AGD3_9PEZI</name>
<gene>
    <name evidence="2" type="ORF">F5X68DRAFT_2483</name>
</gene>
<dbReference type="Proteomes" id="UP000770015">
    <property type="component" value="Unassembled WGS sequence"/>
</dbReference>
<accession>A0A9P9AGD3</accession>
<protein>
    <submittedName>
        <fullName evidence="2">Uncharacterized protein</fullName>
    </submittedName>
</protein>
<evidence type="ECO:0000256" key="1">
    <source>
        <dbReference type="SAM" id="MobiDB-lite"/>
    </source>
</evidence>
<evidence type="ECO:0000313" key="2">
    <source>
        <dbReference type="EMBL" id="KAH6697143.1"/>
    </source>
</evidence>
<evidence type="ECO:0000313" key="3">
    <source>
        <dbReference type="Proteomes" id="UP000770015"/>
    </source>
</evidence>
<proteinExistence type="predicted"/>
<dbReference type="AlphaFoldDB" id="A0A9P9AGD3"/>
<feature type="region of interest" description="Disordered" evidence="1">
    <location>
        <begin position="68"/>
        <end position="90"/>
    </location>
</feature>
<keyword evidence="3" id="KW-1185">Reference proteome</keyword>
<feature type="region of interest" description="Disordered" evidence="1">
    <location>
        <begin position="122"/>
        <end position="148"/>
    </location>
</feature>
<sequence>MVFVQQIRRSGMGSRTRTLLRALGSSSLFLRFIPPWAARGQGKKRDDRPLTPAVAAATAWVLEPHRPVQTSWSRDLQRPGTNKRHPGGQNYDGNSWVLQVKVRRALSRYFVRLCVKRANVPPTPYSSPQRPSVHSALRNEARGRRPGARAPFSARISLWRSLPPFFC</sequence>